<name>A0A6M2CPA5_RHIMP</name>
<evidence type="ECO:0000313" key="5">
    <source>
        <dbReference type="EMBL" id="NOV35331.1"/>
    </source>
</evidence>
<dbReference type="GO" id="GO:0005886">
    <property type="term" value="C:plasma membrane"/>
    <property type="evidence" value="ECO:0007669"/>
    <property type="project" value="TreeGrafter"/>
</dbReference>
<dbReference type="PANTHER" id="PTHR24369:SF210">
    <property type="entry name" value="CHAOPTIN-RELATED"/>
    <property type="match status" value="1"/>
</dbReference>
<keyword evidence="3" id="KW-0677">Repeat</keyword>
<dbReference type="SMART" id="SM00365">
    <property type="entry name" value="LRR_SD22"/>
    <property type="match status" value="5"/>
</dbReference>
<keyword evidence="1" id="KW-0433">Leucine-rich repeat</keyword>
<dbReference type="Pfam" id="PF13855">
    <property type="entry name" value="LRR_8"/>
    <property type="match status" value="3"/>
</dbReference>
<dbReference type="PANTHER" id="PTHR24369">
    <property type="entry name" value="ANTIGEN BSP, PUTATIVE-RELATED"/>
    <property type="match status" value="1"/>
</dbReference>
<dbReference type="SUPFAM" id="SSF52058">
    <property type="entry name" value="L domain-like"/>
    <property type="match status" value="2"/>
</dbReference>
<feature type="signal peptide" evidence="4">
    <location>
        <begin position="1"/>
        <end position="29"/>
    </location>
</feature>
<keyword evidence="2 4" id="KW-0732">Signal</keyword>
<reference evidence="5" key="1">
    <citation type="submission" date="2019-09" db="EMBL/GenBank/DDBJ databases">
        <title>Organ-specific transcriptomic study of the physiology of the cattle tick, Rhipicephalus microplus.</title>
        <authorList>
            <person name="Tirloni L."/>
            <person name="Braz G."/>
            <person name="Gandara A.C.P."/>
            <person name="Sabadin G.A."/>
            <person name="da Silva R.M."/>
            <person name="Guizzo M.G."/>
            <person name="Machado J.A."/>
            <person name="Costa E.P."/>
            <person name="Gomes H.F."/>
            <person name="Moraes J."/>
            <person name="Mota M.B.S."/>
            <person name="Mesquita R.D."/>
            <person name="Alvarenga P.H."/>
            <person name="Alves F."/>
            <person name="Seixas A."/>
            <person name="da Fonseca R.N."/>
            <person name="Fogaca A."/>
            <person name="Logullo C."/>
            <person name="Tanaka A."/>
            <person name="Daffre S."/>
            <person name="Termignoni C."/>
            <person name="Vaz I.S.Jr."/>
            <person name="Oliveira P.L."/>
            <person name="Ribeiro J.M."/>
        </authorList>
    </citation>
    <scope>NUCLEOTIDE SEQUENCE</scope>
    <source>
        <strain evidence="5">Porto Alegre</strain>
    </source>
</reference>
<dbReference type="OrthoDB" id="676979at2759"/>
<dbReference type="InterPro" id="IPR003591">
    <property type="entry name" value="Leu-rich_rpt_typical-subtyp"/>
</dbReference>
<dbReference type="AlphaFoldDB" id="A0A6M2CPA5"/>
<evidence type="ECO:0000256" key="4">
    <source>
        <dbReference type="SAM" id="SignalP"/>
    </source>
</evidence>
<sequence>MGSSVMRASLLRHTTAVFSLVVTATVSEAWWWEKINATCPRLDHCVCENGTYAVFIQCRHIADAHQLDGDMAKLLGIPHKKLTFESVNITDLPLEWFLNKKVNILYIFQCPLRNMSASVIESIQGLRKLRMKKGKLESVPPGLAAARHLSILRVSENPIKVLRGALSMPNLIELDLSHNAIENVDEEYLSAFPNLIRLNLSRNNISHLAPNILDKIKKVKYIQLRNNSLDTIEDQFHELLFLEHLDLSANHITSVNTLLKSKMTSVEKLWLEDNKIRTINRFSHYNTKIKELRLKNNVITEVELEAFVSLKNLLRLDLRQNKISALNEAVFGVDSKLDHLDISNNALISISGTFNRTRRITHLKLSFNLIRNITGAFTGLRDLKILSLTGNFLKYIEDSAFSDNLGLAHISVTENKIQWIGRNAFKGLVSLRSLRLERNQLHSLNGSIKNLPKLKYVEASGNSIRFLQTDEFENDSGLKYVYLSRNNISSTQGAFTAVAALMTLDVGHNRLETMRRSDFPRRMKQKLILIIRGTFCCDTNDFVVRSIHRAHKHLAFLLKTSFLKVTSKSS</sequence>
<dbReference type="InterPro" id="IPR050541">
    <property type="entry name" value="LRR_TM_domain-containing"/>
</dbReference>
<dbReference type="VEuPathDB" id="VectorBase:LOC119167262"/>
<dbReference type="Gene3D" id="3.80.10.10">
    <property type="entry name" value="Ribonuclease Inhibitor"/>
    <property type="match status" value="3"/>
</dbReference>
<evidence type="ECO:0000256" key="1">
    <source>
        <dbReference type="ARBA" id="ARBA00022614"/>
    </source>
</evidence>
<evidence type="ECO:0000256" key="3">
    <source>
        <dbReference type="ARBA" id="ARBA00022737"/>
    </source>
</evidence>
<accession>A0A6M2CPA5</accession>
<dbReference type="InterPro" id="IPR032675">
    <property type="entry name" value="LRR_dom_sf"/>
</dbReference>
<proteinExistence type="predicted"/>
<dbReference type="PROSITE" id="PS51450">
    <property type="entry name" value="LRR"/>
    <property type="match status" value="3"/>
</dbReference>
<evidence type="ECO:0000256" key="2">
    <source>
        <dbReference type="ARBA" id="ARBA00022729"/>
    </source>
</evidence>
<feature type="chain" id="PRO_5026849392" evidence="4">
    <location>
        <begin position="30"/>
        <end position="570"/>
    </location>
</feature>
<dbReference type="InterPro" id="IPR001611">
    <property type="entry name" value="Leu-rich_rpt"/>
</dbReference>
<dbReference type="SMART" id="SM00369">
    <property type="entry name" value="LRR_TYP"/>
    <property type="match status" value="11"/>
</dbReference>
<protein>
    <submittedName>
        <fullName evidence="5">Putative membrane glycoprotein lig-1</fullName>
    </submittedName>
</protein>
<dbReference type="EMBL" id="GHWJ01002594">
    <property type="protein sequence ID" value="NOV35331.1"/>
    <property type="molecule type" value="Transcribed_RNA"/>
</dbReference>
<organism evidence="5">
    <name type="scientific">Rhipicephalus microplus</name>
    <name type="common">Cattle tick</name>
    <name type="synonym">Boophilus microplus</name>
    <dbReference type="NCBI Taxonomy" id="6941"/>
    <lineage>
        <taxon>Eukaryota</taxon>
        <taxon>Metazoa</taxon>
        <taxon>Ecdysozoa</taxon>
        <taxon>Arthropoda</taxon>
        <taxon>Chelicerata</taxon>
        <taxon>Arachnida</taxon>
        <taxon>Acari</taxon>
        <taxon>Parasitiformes</taxon>
        <taxon>Ixodida</taxon>
        <taxon>Ixodoidea</taxon>
        <taxon>Ixodidae</taxon>
        <taxon>Rhipicephalinae</taxon>
        <taxon>Rhipicephalus</taxon>
        <taxon>Boophilus</taxon>
    </lineage>
</organism>